<name>A0ABP8NFG9_9BACT</name>
<dbReference type="EMBL" id="BAABFA010000010">
    <property type="protein sequence ID" value="GAA4464422.1"/>
    <property type="molecule type" value="Genomic_DNA"/>
</dbReference>
<evidence type="ECO:0000259" key="5">
    <source>
        <dbReference type="SMART" id="SM00646"/>
    </source>
</evidence>
<dbReference type="EC" id="3.5.1.28" evidence="2"/>
<dbReference type="Proteomes" id="UP001500067">
    <property type="component" value="Unassembled WGS sequence"/>
</dbReference>
<dbReference type="PANTHER" id="PTHR30404">
    <property type="entry name" value="N-ACETYLMURAMOYL-L-ALANINE AMIDASE"/>
    <property type="match status" value="1"/>
</dbReference>
<keyword evidence="7" id="KW-1185">Reference proteome</keyword>
<evidence type="ECO:0000313" key="6">
    <source>
        <dbReference type="EMBL" id="GAA4464422.1"/>
    </source>
</evidence>
<evidence type="ECO:0000256" key="1">
    <source>
        <dbReference type="ARBA" id="ARBA00001561"/>
    </source>
</evidence>
<keyword evidence="4" id="KW-0732">Signal</keyword>
<protein>
    <recommendedName>
        <fullName evidence="2">N-acetylmuramoyl-L-alanine amidase</fullName>
        <ecNumber evidence="2">3.5.1.28</ecNumber>
    </recommendedName>
</protein>
<reference evidence="7" key="1">
    <citation type="journal article" date="2019" name="Int. J. Syst. Evol. Microbiol.">
        <title>The Global Catalogue of Microorganisms (GCM) 10K type strain sequencing project: providing services to taxonomists for standard genome sequencing and annotation.</title>
        <authorList>
            <consortium name="The Broad Institute Genomics Platform"/>
            <consortium name="The Broad Institute Genome Sequencing Center for Infectious Disease"/>
            <person name="Wu L."/>
            <person name="Ma J."/>
        </authorList>
    </citation>
    <scope>NUCLEOTIDE SEQUENCE [LARGE SCALE GENOMIC DNA]</scope>
    <source>
        <strain evidence="7">JCM 32105</strain>
    </source>
</reference>
<dbReference type="InterPro" id="IPR050695">
    <property type="entry name" value="N-acetylmuramoyl_amidase_3"/>
</dbReference>
<dbReference type="RefSeq" id="WP_345080871.1">
    <property type="nucleotide sequence ID" value="NZ_BAABFA010000010.1"/>
</dbReference>
<evidence type="ECO:0000256" key="4">
    <source>
        <dbReference type="SAM" id="SignalP"/>
    </source>
</evidence>
<comment type="caution">
    <text evidence="6">The sequence shown here is derived from an EMBL/GenBank/DDBJ whole genome shotgun (WGS) entry which is preliminary data.</text>
</comment>
<evidence type="ECO:0000313" key="7">
    <source>
        <dbReference type="Proteomes" id="UP001500067"/>
    </source>
</evidence>
<evidence type="ECO:0000256" key="2">
    <source>
        <dbReference type="ARBA" id="ARBA00011901"/>
    </source>
</evidence>
<feature type="domain" description="MurNAc-LAA" evidence="5">
    <location>
        <begin position="88"/>
        <end position="270"/>
    </location>
</feature>
<keyword evidence="3" id="KW-0378">Hydrolase</keyword>
<dbReference type="Pfam" id="PF01520">
    <property type="entry name" value="Amidase_3"/>
    <property type="match status" value="1"/>
</dbReference>
<sequence>MRVKAIFIILLALAPLPLLAKAKKVTKIVLDAGHGGKDHGAQGAISYEKDITLAVTLKLGKLLEDSMRNIDVIYTRTEDAYPTLVERHEIANKANADLFISIHVNSTPYTYTRTLQGYKTIKRKGKTVRQPIYKSVRHHTTKRSGVETYVMGLHRAGQQKEAIGEYADNVSEEPGLLNENDPQTAIIVAQYAKAFLGKSVTFASQVQAQMKRTGREDLGVKQMGLEVLAGSAMPGVLIEIGFITNVDEEAYLNSERGQYEIAAAIYKAIRAYKADVEK</sequence>
<accession>A0ABP8NFG9</accession>
<dbReference type="SMART" id="SM00646">
    <property type="entry name" value="Ami_3"/>
    <property type="match status" value="1"/>
</dbReference>
<comment type="catalytic activity">
    <reaction evidence="1">
        <text>Hydrolyzes the link between N-acetylmuramoyl residues and L-amino acid residues in certain cell-wall glycopeptides.</text>
        <dbReference type="EC" id="3.5.1.28"/>
    </reaction>
</comment>
<gene>
    <name evidence="6" type="ORF">GCM10023093_14720</name>
</gene>
<dbReference type="Gene3D" id="3.40.630.40">
    <property type="entry name" value="Zn-dependent exopeptidases"/>
    <property type="match status" value="1"/>
</dbReference>
<evidence type="ECO:0000256" key="3">
    <source>
        <dbReference type="ARBA" id="ARBA00022801"/>
    </source>
</evidence>
<dbReference type="CDD" id="cd02696">
    <property type="entry name" value="MurNAc-LAA"/>
    <property type="match status" value="1"/>
</dbReference>
<dbReference type="SUPFAM" id="SSF53187">
    <property type="entry name" value="Zn-dependent exopeptidases"/>
    <property type="match status" value="1"/>
</dbReference>
<dbReference type="PANTHER" id="PTHR30404:SF0">
    <property type="entry name" value="N-ACETYLMURAMOYL-L-ALANINE AMIDASE AMIC"/>
    <property type="match status" value="1"/>
</dbReference>
<feature type="signal peptide" evidence="4">
    <location>
        <begin position="1"/>
        <end position="20"/>
    </location>
</feature>
<proteinExistence type="predicted"/>
<dbReference type="InterPro" id="IPR002508">
    <property type="entry name" value="MurNAc-LAA_cat"/>
</dbReference>
<organism evidence="6 7">
    <name type="scientific">Nemorincola caseinilytica</name>
    <dbReference type="NCBI Taxonomy" id="2054315"/>
    <lineage>
        <taxon>Bacteria</taxon>
        <taxon>Pseudomonadati</taxon>
        <taxon>Bacteroidota</taxon>
        <taxon>Chitinophagia</taxon>
        <taxon>Chitinophagales</taxon>
        <taxon>Chitinophagaceae</taxon>
        <taxon>Nemorincola</taxon>
    </lineage>
</organism>
<feature type="chain" id="PRO_5045043889" description="N-acetylmuramoyl-L-alanine amidase" evidence="4">
    <location>
        <begin position="21"/>
        <end position="278"/>
    </location>
</feature>